<dbReference type="InterPro" id="IPR020805">
    <property type="entry name" value="Cell_div_FtsZ_CS"/>
</dbReference>
<dbReference type="STRING" id="1677920.LS71_00760"/>
<evidence type="ECO:0000256" key="7">
    <source>
        <dbReference type="SAM" id="MobiDB-lite"/>
    </source>
</evidence>
<sequence>MENINLNIQEIRPEGAVITAIGVGGGGTNMISHLAKTNPHKAIKLIAANTDVQHLEGANANVKMKLGEKLTKGLGAGMHPDVGEKAALETYEELKQTLSGSDIVFISAGLGGGTGTGAAPVVAKAAKEVGALTVSIVTKPFKWEGGKRTRLAEEGLRNLKAESDCIIVIPNERLLSIIPKNCGFQESFKIVNDVLARAVNGISGVILSSGANDINVDFADVRTVMSHKGLALMGTGEANGDSAACDAMRMALESPLLDNISIKDAKGVLVNFEIHRDYPLAEIAEAMNIVDAIAADSEADIVFGTCTLKGDAQQDFVRITVVATGFEKEVVGDTPSVQTPADKDLEHSRKSLQLRRASGESYHASDDYSLFNNDSIDVPTYLRNQKD</sequence>
<dbReference type="PRINTS" id="PR00423">
    <property type="entry name" value="CELLDVISFTSZ"/>
</dbReference>
<dbReference type="EMBL" id="JRPR02000002">
    <property type="protein sequence ID" value="TLD96842.1"/>
    <property type="molecule type" value="Genomic_DNA"/>
</dbReference>
<organism evidence="10 11">
    <name type="scientific">Helicobacter jaachi</name>
    <dbReference type="NCBI Taxonomy" id="1677920"/>
    <lineage>
        <taxon>Bacteria</taxon>
        <taxon>Pseudomonadati</taxon>
        <taxon>Campylobacterota</taxon>
        <taxon>Epsilonproteobacteria</taxon>
        <taxon>Campylobacterales</taxon>
        <taxon>Helicobacteraceae</taxon>
        <taxon>Helicobacter</taxon>
    </lineage>
</organism>
<dbReference type="Gene3D" id="3.40.50.1440">
    <property type="entry name" value="Tubulin/FtsZ, GTPase domain"/>
    <property type="match status" value="1"/>
</dbReference>
<evidence type="ECO:0000256" key="3">
    <source>
        <dbReference type="ARBA" id="ARBA00023134"/>
    </source>
</evidence>
<protein>
    <recommendedName>
        <fullName evidence="4 5">Cell division protein FtsZ</fullName>
    </recommendedName>
</protein>
<feature type="binding site" evidence="4">
    <location>
        <begin position="25"/>
        <end position="29"/>
    </location>
    <ligand>
        <name>GTP</name>
        <dbReference type="ChEBI" id="CHEBI:37565"/>
    </ligand>
</feature>
<keyword evidence="4 6" id="KW-0132">Cell division</keyword>
<accession>A0A4V6I2N9</accession>
<feature type="binding site" evidence="4">
    <location>
        <position position="144"/>
    </location>
    <ligand>
        <name>GTP</name>
        <dbReference type="ChEBI" id="CHEBI:37565"/>
    </ligand>
</feature>
<feature type="domain" description="Tubulin/FtsZ 2-layer sandwich" evidence="9">
    <location>
        <begin position="214"/>
        <end position="335"/>
    </location>
</feature>
<dbReference type="InterPro" id="IPR036525">
    <property type="entry name" value="Tubulin/FtsZ_GTPase_sf"/>
</dbReference>
<keyword evidence="2 4" id="KW-0547">Nucleotide-binding</keyword>
<name>A0A4V6I2N9_9HELI</name>
<dbReference type="GO" id="GO:0005525">
    <property type="term" value="F:GTP binding"/>
    <property type="evidence" value="ECO:0007669"/>
    <property type="project" value="UniProtKB-UniRule"/>
</dbReference>
<dbReference type="NCBIfam" id="TIGR00065">
    <property type="entry name" value="ftsZ"/>
    <property type="match status" value="1"/>
</dbReference>
<dbReference type="GO" id="GO:0051258">
    <property type="term" value="P:protein polymerization"/>
    <property type="evidence" value="ECO:0007669"/>
    <property type="project" value="UniProtKB-UniRule"/>
</dbReference>
<comment type="function">
    <text evidence="4 6">Essential cell division protein that forms a contractile ring structure (Z ring) at the future cell division site. The regulation of the ring assembly controls the timing and the location of cell division. One of the functions of the FtsZ ring is to recruit other cell division proteins to the septum to produce a new cell wall between the dividing cells. Binds GTP and shows GTPase activity.</text>
</comment>
<dbReference type="InterPro" id="IPR000158">
    <property type="entry name" value="Cell_div_FtsZ"/>
</dbReference>
<dbReference type="Pfam" id="PF00091">
    <property type="entry name" value="Tubulin"/>
    <property type="match status" value="1"/>
</dbReference>
<evidence type="ECO:0000256" key="2">
    <source>
        <dbReference type="ARBA" id="ARBA00022741"/>
    </source>
</evidence>
<dbReference type="FunFam" id="3.40.50.1440:FF:000001">
    <property type="entry name" value="Cell division protein FtsZ"/>
    <property type="match status" value="1"/>
</dbReference>
<dbReference type="CDD" id="cd02201">
    <property type="entry name" value="FtsZ_type1"/>
    <property type="match status" value="1"/>
</dbReference>
<reference evidence="10 11" key="1">
    <citation type="journal article" date="2014" name="Genome Announc.">
        <title>Draft genome sequences of eight enterohepatic helicobacter species isolated from both laboratory and wild rodents.</title>
        <authorList>
            <person name="Sheh A."/>
            <person name="Shen Z."/>
            <person name="Fox J.G."/>
        </authorList>
    </citation>
    <scope>NUCLEOTIDE SEQUENCE [LARGE SCALE GENOMIC DNA]</scope>
    <source>
        <strain evidence="10 11">MIT 09-6949</strain>
    </source>
</reference>
<dbReference type="InterPro" id="IPR037103">
    <property type="entry name" value="Tubulin/FtsZ-like_C"/>
</dbReference>
<evidence type="ECO:0000256" key="5">
    <source>
        <dbReference type="NCBIfam" id="TIGR00065"/>
    </source>
</evidence>
<dbReference type="PANTHER" id="PTHR30314">
    <property type="entry name" value="CELL DIVISION PROTEIN FTSZ-RELATED"/>
    <property type="match status" value="1"/>
</dbReference>
<evidence type="ECO:0000256" key="6">
    <source>
        <dbReference type="RuleBase" id="RU000631"/>
    </source>
</evidence>
<comment type="subunit">
    <text evidence="4">Homodimer. Polymerizes to form a dynamic ring structure in a strictly GTP-dependent manner. Interacts directly with several other division proteins.</text>
</comment>
<dbReference type="Gene3D" id="3.30.1330.20">
    <property type="entry name" value="Tubulin/FtsZ, C-terminal domain"/>
    <property type="match status" value="1"/>
</dbReference>
<dbReference type="InterPro" id="IPR045061">
    <property type="entry name" value="FtsZ/CetZ"/>
</dbReference>
<dbReference type="GO" id="GO:0000917">
    <property type="term" value="P:division septum assembly"/>
    <property type="evidence" value="ECO:0007669"/>
    <property type="project" value="UniProtKB-KW"/>
</dbReference>
<dbReference type="Proteomes" id="UP000029733">
    <property type="component" value="Unassembled WGS sequence"/>
</dbReference>
<keyword evidence="11" id="KW-1185">Reference proteome</keyword>
<keyword evidence="4" id="KW-0963">Cytoplasm</keyword>
<dbReference type="HAMAP" id="MF_00909">
    <property type="entry name" value="FtsZ"/>
    <property type="match status" value="1"/>
</dbReference>
<comment type="subcellular location">
    <subcellularLocation>
        <location evidence="4">Cytoplasm</location>
    </subcellularLocation>
    <text evidence="4">Assembles at midcell at the inner surface of the cytoplasmic membrane.</text>
</comment>
<dbReference type="RefSeq" id="WP_034352328.1">
    <property type="nucleotide sequence ID" value="NZ_JRPR02000002.1"/>
</dbReference>
<dbReference type="SUPFAM" id="SSF52490">
    <property type="entry name" value="Tubulin nucleotide-binding domain-like"/>
    <property type="match status" value="1"/>
</dbReference>
<evidence type="ECO:0000259" key="8">
    <source>
        <dbReference type="SMART" id="SM00864"/>
    </source>
</evidence>
<evidence type="ECO:0000256" key="4">
    <source>
        <dbReference type="HAMAP-Rule" id="MF_00909"/>
    </source>
</evidence>
<dbReference type="OrthoDB" id="9813375at2"/>
<evidence type="ECO:0000259" key="9">
    <source>
        <dbReference type="SMART" id="SM00865"/>
    </source>
</evidence>
<dbReference type="PROSITE" id="PS01135">
    <property type="entry name" value="FTSZ_2"/>
    <property type="match status" value="1"/>
</dbReference>
<dbReference type="InterPro" id="IPR003008">
    <property type="entry name" value="Tubulin_FtsZ_GTPase"/>
</dbReference>
<dbReference type="GO" id="GO:0043093">
    <property type="term" value="P:FtsZ-dependent cytokinesis"/>
    <property type="evidence" value="ECO:0007669"/>
    <property type="project" value="UniProtKB-UniRule"/>
</dbReference>
<dbReference type="GO" id="GO:0032153">
    <property type="term" value="C:cell division site"/>
    <property type="evidence" value="ECO:0007669"/>
    <property type="project" value="UniProtKB-UniRule"/>
</dbReference>
<keyword evidence="4 6" id="KW-0717">Septation</keyword>
<dbReference type="Pfam" id="PF12327">
    <property type="entry name" value="FtsZ_C"/>
    <property type="match status" value="1"/>
</dbReference>
<feature type="domain" description="Tubulin/FtsZ GTPase" evidence="8">
    <location>
        <begin position="17"/>
        <end position="210"/>
    </location>
</feature>
<feature type="binding site" evidence="4">
    <location>
        <begin position="113"/>
        <end position="115"/>
    </location>
    <ligand>
        <name>GTP</name>
        <dbReference type="ChEBI" id="CHEBI:37565"/>
    </ligand>
</feature>
<dbReference type="PANTHER" id="PTHR30314:SF3">
    <property type="entry name" value="MITOCHONDRIAL DIVISION PROTEIN FSZA"/>
    <property type="match status" value="1"/>
</dbReference>
<dbReference type="AlphaFoldDB" id="A0A4V6I2N9"/>
<feature type="binding site" evidence="4">
    <location>
        <position position="148"/>
    </location>
    <ligand>
        <name>GTP</name>
        <dbReference type="ChEBI" id="CHEBI:37565"/>
    </ligand>
</feature>
<dbReference type="SMART" id="SM00864">
    <property type="entry name" value="Tubulin"/>
    <property type="match status" value="1"/>
</dbReference>
<comment type="caution">
    <text evidence="10">The sequence shown here is derived from an EMBL/GenBank/DDBJ whole genome shotgun (WGS) entry which is preliminary data.</text>
</comment>
<keyword evidence="4 6" id="KW-0131">Cell cycle</keyword>
<evidence type="ECO:0000313" key="11">
    <source>
        <dbReference type="Proteomes" id="UP000029733"/>
    </source>
</evidence>
<feature type="region of interest" description="Disordered" evidence="7">
    <location>
        <begin position="333"/>
        <end position="366"/>
    </location>
</feature>
<gene>
    <name evidence="4 10" type="primary">ftsZ</name>
    <name evidence="10" type="ORF">LS71_004420</name>
</gene>
<proteinExistence type="inferred from homology"/>
<evidence type="ECO:0000313" key="10">
    <source>
        <dbReference type="EMBL" id="TLD96842.1"/>
    </source>
</evidence>
<dbReference type="GO" id="GO:0005737">
    <property type="term" value="C:cytoplasm"/>
    <property type="evidence" value="ECO:0007669"/>
    <property type="project" value="UniProtKB-SubCell"/>
</dbReference>
<comment type="similarity">
    <text evidence="1 4 6">Belongs to the FtsZ family.</text>
</comment>
<keyword evidence="3 4" id="KW-0342">GTP-binding</keyword>
<dbReference type="InterPro" id="IPR024757">
    <property type="entry name" value="FtsZ_C"/>
</dbReference>
<dbReference type="InterPro" id="IPR008280">
    <property type="entry name" value="Tub_FtsZ_C"/>
</dbReference>
<feature type="binding site" evidence="4">
    <location>
        <position position="192"/>
    </location>
    <ligand>
        <name>GTP</name>
        <dbReference type="ChEBI" id="CHEBI:37565"/>
    </ligand>
</feature>
<evidence type="ECO:0000256" key="1">
    <source>
        <dbReference type="ARBA" id="ARBA00009690"/>
    </source>
</evidence>
<dbReference type="SMART" id="SM00865">
    <property type="entry name" value="Tubulin_C"/>
    <property type="match status" value="1"/>
</dbReference>
<dbReference type="SUPFAM" id="SSF55307">
    <property type="entry name" value="Tubulin C-terminal domain-like"/>
    <property type="match status" value="1"/>
</dbReference>
<dbReference type="InterPro" id="IPR018316">
    <property type="entry name" value="Tubulin/FtsZ_2-layer-sand-dom"/>
</dbReference>
<dbReference type="GO" id="GO:0003924">
    <property type="term" value="F:GTPase activity"/>
    <property type="evidence" value="ECO:0007669"/>
    <property type="project" value="UniProtKB-UniRule"/>
</dbReference>